<dbReference type="EC" id="2.4.-.-" evidence="3"/>
<evidence type="ECO:0000313" key="3">
    <source>
        <dbReference type="EMBL" id="MEN2793334.1"/>
    </source>
</evidence>
<dbReference type="PANTHER" id="PTHR43630">
    <property type="entry name" value="POLY-BETA-1,6-N-ACETYL-D-GLUCOSAMINE SYNTHASE"/>
    <property type="match status" value="1"/>
</dbReference>
<feature type="domain" description="Glycosyltransferase 2-like" evidence="2">
    <location>
        <begin position="14"/>
        <end position="135"/>
    </location>
</feature>
<dbReference type="SUPFAM" id="SSF53448">
    <property type="entry name" value="Nucleotide-diphospho-sugar transferases"/>
    <property type="match status" value="1"/>
</dbReference>
<organism evidence="3 4">
    <name type="scientific">Sphingomonas oligophenolica</name>
    <dbReference type="NCBI Taxonomy" id="301154"/>
    <lineage>
        <taxon>Bacteria</taxon>
        <taxon>Pseudomonadati</taxon>
        <taxon>Pseudomonadota</taxon>
        <taxon>Alphaproteobacteria</taxon>
        <taxon>Sphingomonadales</taxon>
        <taxon>Sphingomonadaceae</taxon>
        <taxon>Sphingomonas</taxon>
    </lineage>
</organism>
<reference evidence="3 4" key="1">
    <citation type="submission" date="2024-05" db="EMBL/GenBank/DDBJ databases">
        <authorList>
            <person name="Liu Q."/>
            <person name="Xin Y.-H."/>
        </authorList>
    </citation>
    <scope>NUCLEOTIDE SEQUENCE [LARGE SCALE GENOMIC DNA]</scope>
    <source>
        <strain evidence="3 4">CGMCC 1.10181</strain>
    </source>
</reference>
<evidence type="ECO:0000256" key="1">
    <source>
        <dbReference type="ARBA" id="ARBA00038494"/>
    </source>
</evidence>
<name>A0ABU9YBZ5_9SPHN</name>
<comment type="similarity">
    <text evidence="1">Belongs to the glycosyltransferase 2 family. WaaE/KdtX subfamily.</text>
</comment>
<dbReference type="EMBL" id="JBDIME010000044">
    <property type="protein sequence ID" value="MEN2793334.1"/>
    <property type="molecule type" value="Genomic_DNA"/>
</dbReference>
<evidence type="ECO:0000259" key="2">
    <source>
        <dbReference type="Pfam" id="PF00535"/>
    </source>
</evidence>
<dbReference type="InterPro" id="IPR001173">
    <property type="entry name" value="Glyco_trans_2-like"/>
</dbReference>
<protein>
    <submittedName>
        <fullName evidence="3">Glycosyltransferase family 2 protein</fullName>
        <ecNumber evidence="3">2.4.-.-</ecNumber>
    </submittedName>
</protein>
<comment type="caution">
    <text evidence="3">The sequence shown here is derived from an EMBL/GenBank/DDBJ whole genome shotgun (WGS) entry which is preliminary data.</text>
</comment>
<keyword evidence="3" id="KW-0328">Glycosyltransferase</keyword>
<dbReference type="PANTHER" id="PTHR43630:SF2">
    <property type="entry name" value="GLYCOSYLTRANSFERASE"/>
    <property type="match status" value="1"/>
</dbReference>
<dbReference type="GO" id="GO:0016757">
    <property type="term" value="F:glycosyltransferase activity"/>
    <property type="evidence" value="ECO:0007669"/>
    <property type="project" value="UniProtKB-KW"/>
</dbReference>
<dbReference type="InterPro" id="IPR029044">
    <property type="entry name" value="Nucleotide-diphossugar_trans"/>
</dbReference>
<dbReference type="RefSeq" id="WP_343888710.1">
    <property type="nucleotide sequence ID" value="NZ_BAAAEH010000011.1"/>
</dbReference>
<gene>
    <name evidence="3" type="ORF">ABC974_27185</name>
</gene>
<accession>A0ABU9YBZ5</accession>
<sequence>MTVIQSEALPLPITVVVPTRNEEKNLDACLARLDAFAHVWVVDSRSTDGTRAIAERHGARWIDFDWSGEFPKKRNWVLINHPPVTPWVLFLDADERVTEAFVAEARRVLADERLSAAAGFWLNYDNHFMGRVLRHGVPQRKLALFRVGAGLYERIEDRRWSNLDMEVHEHPVLNGTAGEIAAPITHLDYRGIDHYVARHDAYASWEAKRHADLLARGDAAWGALTPRQRTKYRNLARWWFAPAYFLGTYVVRLGFLDGAAGFHHAVLKMIYFYQIRLKIVSDARSK</sequence>
<dbReference type="CDD" id="cd02511">
    <property type="entry name" value="Beta4Glucosyltransferase"/>
    <property type="match status" value="1"/>
</dbReference>
<proteinExistence type="inferred from homology"/>
<dbReference type="Proteomes" id="UP001419910">
    <property type="component" value="Unassembled WGS sequence"/>
</dbReference>
<keyword evidence="3" id="KW-0808">Transferase</keyword>
<evidence type="ECO:0000313" key="4">
    <source>
        <dbReference type="Proteomes" id="UP001419910"/>
    </source>
</evidence>
<dbReference type="Pfam" id="PF00535">
    <property type="entry name" value="Glycos_transf_2"/>
    <property type="match status" value="1"/>
</dbReference>
<dbReference type="Gene3D" id="3.90.550.10">
    <property type="entry name" value="Spore Coat Polysaccharide Biosynthesis Protein SpsA, Chain A"/>
    <property type="match status" value="1"/>
</dbReference>
<keyword evidence="4" id="KW-1185">Reference proteome</keyword>